<evidence type="ECO:0000256" key="14">
    <source>
        <dbReference type="PIRSR" id="PIRSR000726-1"/>
    </source>
</evidence>
<dbReference type="Pfam" id="PF00696">
    <property type="entry name" value="AA_kinase"/>
    <property type="match status" value="1"/>
</dbReference>
<dbReference type="UniPathway" id="UPA00051">
    <property type="reaction ID" value="UER00462"/>
</dbReference>
<dbReference type="GO" id="GO:0009088">
    <property type="term" value="P:threonine biosynthetic process"/>
    <property type="evidence" value="ECO:0007669"/>
    <property type="project" value="UniProtKB-UniPathway"/>
</dbReference>
<comment type="pathway">
    <text evidence="1 16">Amino-acid biosynthesis; L-lysine biosynthesis via DAP pathway; (S)-tetrahydrodipicolinate from L-aspartate: step 1/4.</text>
</comment>
<dbReference type="InterPro" id="IPR001057">
    <property type="entry name" value="Glu/AcGlu_kinase"/>
</dbReference>
<dbReference type="GO" id="GO:0005829">
    <property type="term" value="C:cytosol"/>
    <property type="evidence" value="ECO:0007669"/>
    <property type="project" value="TreeGrafter"/>
</dbReference>
<dbReference type="NCBIfam" id="TIGR00656">
    <property type="entry name" value="asp_kin_monofn"/>
    <property type="match status" value="1"/>
</dbReference>
<dbReference type="NCBIfam" id="TIGR00657">
    <property type="entry name" value="asp_kinases"/>
    <property type="match status" value="1"/>
</dbReference>
<dbReference type="FunFam" id="3.30.2130.10:FF:000002">
    <property type="entry name" value="Aspartokinase"/>
    <property type="match status" value="1"/>
</dbReference>
<feature type="domain" description="ACT" evidence="18">
    <location>
        <begin position="318"/>
        <end position="390"/>
    </location>
</feature>
<evidence type="ECO:0000256" key="9">
    <source>
        <dbReference type="ARBA" id="ARBA00022741"/>
    </source>
</evidence>
<evidence type="ECO:0000259" key="18">
    <source>
        <dbReference type="PROSITE" id="PS51671"/>
    </source>
</evidence>
<dbReference type="PROSITE" id="PS51671">
    <property type="entry name" value="ACT"/>
    <property type="match status" value="2"/>
</dbReference>
<evidence type="ECO:0000256" key="3">
    <source>
        <dbReference type="ARBA" id="ARBA00005139"/>
    </source>
</evidence>
<dbReference type="InterPro" id="IPR041740">
    <property type="entry name" value="AKii-LysC-BS"/>
</dbReference>
<name>A0A067Z154_GLUOY</name>
<comment type="pathway">
    <text evidence="3 16">Amino-acid biosynthesis; L-threonine biosynthesis; L-threonine from L-aspartate: step 1/5.</text>
</comment>
<dbReference type="NCBIfam" id="NF005154">
    <property type="entry name" value="PRK06635.1-2"/>
    <property type="match status" value="1"/>
</dbReference>
<feature type="binding site" evidence="14">
    <location>
        <position position="230"/>
    </location>
    <ligand>
        <name>ATP</name>
        <dbReference type="ChEBI" id="CHEBI:30616"/>
    </ligand>
</feature>
<dbReference type="PROSITE" id="PS00324">
    <property type="entry name" value="ASPARTOKINASE"/>
    <property type="match status" value="1"/>
</dbReference>
<sequence>MSLPYPMPDPSAQRQTRTGALSAMSMPDTPVHDQVSGRADPHAAIKGESGKRKTVVMKFGGTSVGNIERIRNVAKRVKAEHDRGRRVAVVVSAMAGVTNRMVGYCAELDPLADPKEYDAVVAAGEQVTSGLVSIALQALGVKARSFQGWQIPLVTDDAHGKAAIESVDGTALLACLDDDVVPVVAGFQGVGPDGRIATLGRGGSDTSAVAVAAAINADQCDIYTDVDGIYTTDPRIVKRAKKLDRITYEEMLELASVGAKVLQTRSVGLAMREGVRVRVLSSFAETDDDSGSIVVDEDEIMEKELVAGIANSHDEAKISVRNIPDRPGIAAAIFDPLAAANINVDMIVQSVGVDNMTNMTFTVSKADEAAARAVLEKAREYVQYGELITSHNVVKISVVGIGMRSNAGLAARMFRTLADRGINVQVISTSEIKISVLIDSEYTELAMRALHTAYGLDAKEGADA</sequence>
<dbReference type="GO" id="GO:0009089">
    <property type="term" value="P:lysine biosynthetic process via diaminopimelate"/>
    <property type="evidence" value="ECO:0007669"/>
    <property type="project" value="UniProtKB-UniPathway"/>
</dbReference>
<dbReference type="SUPFAM" id="SSF55021">
    <property type="entry name" value="ACT-like"/>
    <property type="match status" value="2"/>
</dbReference>
<dbReference type="FunFam" id="3.40.1160.10:FF:000002">
    <property type="entry name" value="Aspartokinase"/>
    <property type="match status" value="1"/>
</dbReference>
<dbReference type="HOGENOM" id="CLU_009116_3_2_5"/>
<dbReference type="EMBL" id="CP004373">
    <property type="protein sequence ID" value="AHK69973.1"/>
    <property type="molecule type" value="Genomic_DNA"/>
</dbReference>
<keyword evidence="10 15" id="KW-0418">Kinase</keyword>
<comment type="similarity">
    <text evidence="4 15">Belongs to the aspartokinase family.</text>
</comment>
<dbReference type="KEGG" id="goy:GLS_c00390"/>
<comment type="pathway">
    <text evidence="2 16">Amino-acid biosynthesis; L-methionine biosynthesis via de novo pathway; L-homoserine from L-aspartate: step 1/3.</text>
</comment>
<dbReference type="PIRSF" id="PIRSF000726">
    <property type="entry name" value="Asp_kin"/>
    <property type="match status" value="1"/>
</dbReference>
<dbReference type="InterPro" id="IPR045865">
    <property type="entry name" value="ACT-like_dom_sf"/>
</dbReference>
<proteinExistence type="inferred from homology"/>
<reference evidence="19 20" key="1">
    <citation type="journal article" date="2015" name="Appl. Microbiol. Biotechnol.">
        <title>The consequence of an additional NADH dehydrogenase paralog on the growth of Gluconobacter oxydans DSM3504.</title>
        <authorList>
            <person name="Kostner D."/>
            <person name="Luchterhand B."/>
            <person name="Junker A."/>
            <person name="Volland S."/>
            <person name="Daniel R."/>
            <person name="Buchs J."/>
            <person name="Liebl W."/>
            <person name="Ehrenreich A."/>
        </authorList>
    </citation>
    <scope>NUCLEOTIDE SEQUENCE [LARGE SCALE GENOMIC DNA]</scope>
    <source>
        <strain evidence="19">DSM 3504</strain>
    </source>
</reference>
<dbReference type="CDD" id="cd04261">
    <property type="entry name" value="AAK_AKii-LysC-BS"/>
    <property type="match status" value="1"/>
</dbReference>
<evidence type="ECO:0000256" key="5">
    <source>
        <dbReference type="ARBA" id="ARBA00013059"/>
    </source>
</evidence>
<dbReference type="SUPFAM" id="SSF53633">
    <property type="entry name" value="Carbamate kinase-like"/>
    <property type="match status" value="1"/>
</dbReference>
<dbReference type="AlphaFoldDB" id="A0A067Z154"/>
<feature type="domain" description="ACT" evidence="18">
    <location>
        <begin position="398"/>
        <end position="464"/>
    </location>
</feature>
<feature type="binding site" evidence="14">
    <location>
        <position position="235"/>
    </location>
    <ligand>
        <name>ATP</name>
        <dbReference type="ChEBI" id="CHEBI:30616"/>
    </ligand>
</feature>
<dbReference type="PANTHER" id="PTHR21499:SF3">
    <property type="entry name" value="ASPARTOKINASE"/>
    <property type="match status" value="1"/>
</dbReference>
<evidence type="ECO:0000256" key="16">
    <source>
        <dbReference type="RuleBase" id="RU004249"/>
    </source>
</evidence>
<evidence type="ECO:0000256" key="15">
    <source>
        <dbReference type="RuleBase" id="RU003448"/>
    </source>
</evidence>
<dbReference type="GO" id="GO:0004072">
    <property type="term" value="F:aspartate kinase activity"/>
    <property type="evidence" value="ECO:0007669"/>
    <property type="project" value="UniProtKB-EC"/>
</dbReference>
<gene>
    <name evidence="19" type="primary">lysC</name>
    <name evidence="19" type="ORF">GLS_c00390</name>
</gene>
<dbReference type="PANTHER" id="PTHR21499">
    <property type="entry name" value="ASPARTATE KINASE"/>
    <property type="match status" value="1"/>
</dbReference>
<comment type="catalytic activity">
    <reaction evidence="13 15">
        <text>L-aspartate + ATP = 4-phospho-L-aspartate + ADP</text>
        <dbReference type="Rhea" id="RHEA:23776"/>
        <dbReference type="ChEBI" id="CHEBI:29991"/>
        <dbReference type="ChEBI" id="CHEBI:30616"/>
        <dbReference type="ChEBI" id="CHEBI:57535"/>
        <dbReference type="ChEBI" id="CHEBI:456216"/>
        <dbReference type="EC" id="2.7.2.4"/>
    </reaction>
</comment>
<organism evidence="19 20">
    <name type="scientific">Gluconobacter oxydans DSM 3504</name>
    <dbReference type="NCBI Taxonomy" id="1288313"/>
    <lineage>
        <taxon>Bacteria</taxon>
        <taxon>Pseudomonadati</taxon>
        <taxon>Pseudomonadota</taxon>
        <taxon>Alphaproteobacteria</taxon>
        <taxon>Acetobacterales</taxon>
        <taxon>Acetobacteraceae</taxon>
        <taxon>Gluconobacter</taxon>
    </lineage>
</organism>
<dbReference type="Proteomes" id="UP000031656">
    <property type="component" value="Chromosome"/>
</dbReference>
<dbReference type="GO" id="GO:0005524">
    <property type="term" value="F:ATP binding"/>
    <property type="evidence" value="ECO:0007669"/>
    <property type="project" value="UniProtKB-KW"/>
</dbReference>
<dbReference type="Pfam" id="PF22468">
    <property type="entry name" value="ACT_9"/>
    <property type="match status" value="2"/>
</dbReference>
<dbReference type="EC" id="2.7.2.4" evidence="5 15"/>
<evidence type="ECO:0000256" key="2">
    <source>
        <dbReference type="ARBA" id="ARBA00004986"/>
    </source>
</evidence>
<dbReference type="InterPro" id="IPR018042">
    <property type="entry name" value="Aspartate_kinase_CS"/>
</dbReference>
<evidence type="ECO:0000313" key="20">
    <source>
        <dbReference type="Proteomes" id="UP000031656"/>
    </source>
</evidence>
<protein>
    <recommendedName>
        <fullName evidence="6 15">Aspartokinase</fullName>
        <ecNumber evidence="5 15">2.7.2.4</ecNumber>
    </recommendedName>
</protein>
<evidence type="ECO:0000256" key="4">
    <source>
        <dbReference type="ARBA" id="ARBA00010122"/>
    </source>
</evidence>
<dbReference type="InterPro" id="IPR001341">
    <property type="entry name" value="Asp_kinase"/>
</dbReference>
<evidence type="ECO:0000256" key="13">
    <source>
        <dbReference type="ARBA" id="ARBA00047872"/>
    </source>
</evidence>
<dbReference type="CDD" id="cd04936">
    <property type="entry name" value="ACT_AKii-LysC-BS-like_2"/>
    <property type="match status" value="1"/>
</dbReference>
<dbReference type="PRINTS" id="PR00474">
    <property type="entry name" value="GLU5KINASE"/>
</dbReference>
<feature type="binding site" evidence="14">
    <location>
        <begin position="58"/>
        <end position="61"/>
    </location>
    <ligand>
        <name>ATP</name>
        <dbReference type="ChEBI" id="CHEBI:30616"/>
    </ligand>
</feature>
<evidence type="ECO:0000256" key="6">
    <source>
        <dbReference type="ARBA" id="ARBA00016273"/>
    </source>
</evidence>
<dbReference type="NCBIfam" id="NF005155">
    <property type="entry name" value="PRK06635.1-4"/>
    <property type="match status" value="1"/>
</dbReference>
<accession>A0A067Z154</accession>
<keyword evidence="9 14" id="KW-0547">Nucleotide-binding</keyword>
<evidence type="ECO:0000256" key="1">
    <source>
        <dbReference type="ARBA" id="ARBA00004766"/>
    </source>
</evidence>
<dbReference type="InterPro" id="IPR002912">
    <property type="entry name" value="ACT_dom"/>
</dbReference>
<evidence type="ECO:0000256" key="7">
    <source>
        <dbReference type="ARBA" id="ARBA00022605"/>
    </source>
</evidence>
<dbReference type="GO" id="GO:0009090">
    <property type="term" value="P:homoserine biosynthetic process"/>
    <property type="evidence" value="ECO:0007669"/>
    <property type="project" value="TreeGrafter"/>
</dbReference>
<dbReference type="UniPathway" id="UPA00034">
    <property type="reaction ID" value="UER00015"/>
</dbReference>
<feature type="region of interest" description="Disordered" evidence="17">
    <location>
        <begin position="1"/>
        <end position="50"/>
    </location>
</feature>
<keyword evidence="12" id="KW-0457">Lysine biosynthesis</keyword>
<feature type="binding site" evidence="14">
    <location>
        <begin position="224"/>
        <end position="225"/>
    </location>
    <ligand>
        <name>ATP</name>
        <dbReference type="ChEBI" id="CHEBI:30616"/>
    </ligand>
</feature>
<evidence type="ECO:0000256" key="17">
    <source>
        <dbReference type="SAM" id="MobiDB-lite"/>
    </source>
</evidence>
<dbReference type="Gene3D" id="3.40.1160.10">
    <property type="entry name" value="Acetylglutamate kinase-like"/>
    <property type="match status" value="1"/>
</dbReference>
<keyword evidence="7 16" id="KW-0028">Amino-acid biosynthesis</keyword>
<dbReference type="InterPro" id="IPR001048">
    <property type="entry name" value="Asp/Glu/Uridylate_kinase"/>
</dbReference>
<keyword evidence="11 14" id="KW-0067">ATP-binding</keyword>
<dbReference type="CDD" id="cd04913">
    <property type="entry name" value="ACT_AKii-LysC-BS-like_1"/>
    <property type="match status" value="1"/>
</dbReference>
<dbReference type="InterPro" id="IPR036393">
    <property type="entry name" value="AceGlu_kinase-like_sf"/>
</dbReference>
<keyword evidence="8 15" id="KW-0808">Transferase</keyword>
<dbReference type="UniPathway" id="UPA00050">
    <property type="reaction ID" value="UER00461"/>
</dbReference>
<feature type="compositionally biased region" description="Basic and acidic residues" evidence="17">
    <location>
        <begin position="39"/>
        <end position="50"/>
    </location>
</feature>
<dbReference type="InterPro" id="IPR054352">
    <property type="entry name" value="ACT_Aspartokinase"/>
</dbReference>
<evidence type="ECO:0000313" key="19">
    <source>
        <dbReference type="EMBL" id="AHK69973.1"/>
    </source>
</evidence>
<evidence type="ECO:0000256" key="11">
    <source>
        <dbReference type="ARBA" id="ARBA00022840"/>
    </source>
</evidence>
<evidence type="ECO:0000256" key="8">
    <source>
        <dbReference type="ARBA" id="ARBA00022679"/>
    </source>
</evidence>
<feature type="binding site" evidence="14">
    <location>
        <begin position="260"/>
        <end position="261"/>
    </location>
    <ligand>
        <name>ATP</name>
        <dbReference type="ChEBI" id="CHEBI:30616"/>
    </ligand>
</feature>
<evidence type="ECO:0000256" key="10">
    <source>
        <dbReference type="ARBA" id="ARBA00022777"/>
    </source>
</evidence>
<dbReference type="Gene3D" id="3.30.2130.10">
    <property type="entry name" value="VC0802-like"/>
    <property type="match status" value="1"/>
</dbReference>
<evidence type="ECO:0000256" key="12">
    <source>
        <dbReference type="ARBA" id="ARBA00023154"/>
    </source>
</evidence>
<feature type="binding site" evidence="14">
    <location>
        <position position="125"/>
    </location>
    <ligand>
        <name>substrate</name>
    </ligand>
</feature>
<dbReference type="InterPro" id="IPR005260">
    <property type="entry name" value="Asp_kin_monofn"/>
</dbReference>
<feature type="binding site" evidence="14">
    <location>
        <position position="98"/>
    </location>
    <ligand>
        <name>substrate</name>
    </ligand>
</feature>